<feature type="compositionally biased region" description="Polar residues" evidence="1">
    <location>
        <begin position="8"/>
        <end position="20"/>
    </location>
</feature>
<reference evidence="2 3" key="1">
    <citation type="submission" date="2019-05" db="EMBL/GenBank/DDBJ databases">
        <title>Another draft genome of Portunus trituberculatus and its Hox gene families provides insights of decapod evolution.</title>
        <authorList>
            <person name="Jeong J.-H."/>
            <person name="Song I."/>
            <person name="Kim S."/>
            <person name="Choi T."/>
            <person name="Kim D."/>
            <person name="Ryu S."/>
            <person name="Kim W."/>
        </authorList>
    </citation>
    <scope>NUCLEOTIDE SEQUENCE [LARGE SCALE GENOMIC DNA]</scope>
    <source>
        <tissue evidence="2">Muscle</tissue>
    </source>
</reference>
<proteinExistence type="predicted"/>
<dbReference type="Proteomes" id="UP000324222">
    <property type="component" value="Unassembled WGS sequence"/>
</dbReference>
<evidence type="ECO:0000256" key="1">
    <source>
        <dbReference type="SAM" id="MobiDB-lite"/>
    </source>
</evidence>
<evidence type="ECO:0000313" key="2">
    <source>
        <dbReference type="EMBL" id="MPC38173.1"/>
    </source>
</evidence>
<feature type="region of interest" description="Disordered" evidence="1">
    <location>
        <begin position="1"/>
        <end position="20"/>
    </location>
</feature>
<dbReference type="EMBL" id="VSRR010004001">
    <property type="protein sequence ID" value="MPC38173.1"/>
    <property type="molecule type" value="Genomic_DNA"/>
</dbReference>
<accession>A0A5B7EZ79</accession>
<comment type="caution">
    <text evidence="2">The sequence shown here is derived from an EMBL/GenBank/DDBJ whole genome shotgun (WGS) entry which is preliminary data.</text>
</comment>
<keyword evidence="3" id="KW-1185">Reference proteome</keyword>
<sequence>MLLAASPRPQSARATPITPSANNPFPEWKYRLTRLLSPQCNHYLHHTRYGDGGLGLVNTLTLSPVLHAADRFRPFLICHASRQRPQPSRRHFLPRGSAVHGQDLFPNTLHRSGISIGSRGYQDPTAPFRRPSEALQETRACLQDVTRRPNVHLAKSALYLSCILKLSASRT</sequence>
<protein>
    <submittedName>
        <fullName evidence="2">Uncharacterized protein</fullName>
    </submittedName>
</protein>
<name>A0A5B7EZ79_PORTR</name>
<gene>
    <name evidence="2" type="ORF">E2C01_031677</name>
</gene>
<organism evidence="2 3">
    <name type="scientific">Portunus trituberculatus</name>
    <name type="common">Swimming crab</name>
    <name type="synonym">Neptunus trituberculatus</name>
    <dbReference type="NCBI Taxonomy" id="210409"/>
    <lineage>
        <taxon>Eukaryota</taxon>
        <taxon>Metazoa</taxon>
        <taxon>Ecdysozoa</taxon>
        <taxon>Arthropoda</taxon>
        <taxon>Crustacea</taxon>
        <taxon>Multicrustacea</taxon>
        <taxon>Malacostraca</taxon>
        <taxon>Eumalacostraca</taxon>
        <taxon>Eucarida</taxon>
        <taxon>Decapoda</taxon>
        <taxon>Pleocyemata</taxon>
        <taxon>Brachyura</taxon>
        <taxon>Eubrachyura</taxon>
        <taxon>Portunoidea</taxon>
        <taxon>Portunidae</taxon>
        <taxon>Portuninae</taxon>
        <taxon>Portunus</taxon>
    </lineage>
</organism>
<evidence type="ECO:0000313" key="3">
    <source>
        <dbReference type="Proteomes" id="UP000324222"/>
    </source>
</evidence>
<dbReference type="AlphaFoldDB" id="A0A5B7EZ79"/>